<dbReference type="PANTHER" id="PTHR12703:SF4">
    <property type="entry name" value="TRANSMEMBRANE PROTEIN 33"/>
    <property type="match status" value="1"/>
</dbReference>
<evidence type="ECO:0000313" key="7">
    <source>
        <dbReference type="EMBL" id="ODV96991.1"/>
    </source>
</evidence>
<dbReference type="GO" id="GO:0016020">
    <property type="term" value="C:membrane"/>
    <property type="evidence" value="ECO:0007669"/>
    <property type="project" value="UniProtKB-SubCell"/>
</dbReference>
<evidence type="ECO:0000256" key="4">
    <source>
        <dbReference type="ARBA" id="ARBA00022989"/>
    </source>
</evidence>
<dbReference type="GO" id="GO:0005783">
    <property type="term" value="C:endoplasmic reticulum"/>
    <property type="evidence" value="ECO:0007669"/>
    <property type="project" value="TreeGrafter"/>
</dbReference>
<name>A0A1E4TZ22_PACTA</name>
<feature type="transmembrane region" description="Helical" evidence="6">
    <location>
        <begin position="181"/>
        <end position="201"/>
    </location>
</feature>
<dbReference type="GO" id="GO:0061024">
    <property type="term" value="P:membrane organization"/>
    <property type="evidence" value="ECO:0007669"/>
    <property type="project" value="TreeGrafter"/>
</dbReference>
<feature type="transmembrane region" description="Helical" evidence="6">
    <location>
        <begin position="122"/>
        <end position="139"/>
    </location>
</feature>
<keyword evidence="8" id="KW-1185">Reference proteome</keyword>
<dbReference type="STRING" id="669874.A0A1E4TZ22"/>
<evidence type="ECO:0000313" key="8">
    <source>
        <dbReference type="Proteomes" id="UP000094236"/>
    </source>
</evidence>
<dbReference type="Pfam" id="PF03661">
    <property type="entry name" value="TMEM33_Pom33"/>
    <property type="match status" value="1"/>
</dbReference>
<organism evidence="7 8">
    <name type="scientific">Pachysolen tannophilus NRRL Y-2460</name>
    <dbReference type="NCBI Taxonomy" id="669874"/>
    <lineage>
        <taxon>Eukaryota</taxon>
        <taxon>Fungi</taxon>
        <taxon>Dikarya</taxon>
        <taxon>Ascomycota</taxon>
        <taxon>Saccharomycotina</taxon>
        <taxon>Pichiomycetes</taxon>
        <taxon>Pachysolenaceae</taxon>
        <taxon>Pachysolen</taxon>
    </lineage>
</organism>
<dbReference type="GO" id="GO:0071786">
    <property type="term" value="P:endoplasmic reticulum tubular network organization"/>
    <property type="evidence" value="ECO:0007669"/>
    <property type="project" value="TreeGrafter"/>
</dbReference>
<sequence length="287" mass="33208">MAPATDLPVSNTSFIVGLRPLLKTPQFYWFLGHASAIFFTILCSLFSLFRSPLAPTPLKYYNYSLNCIIFTYLIVLRQSYKSRPILTLLAQYPTLLKDDNVQYLSLALLFRLSSKFPGPIQGGLYPFVIFAIFHSINYIKSYLLPILPLDINMKNYYSNLITTIITNYNEQSLYVAANTEVVLIIQVIFTLIKLFLLFGWLRSNPIKTLKNLAVSIGIIIFIKFRYDQSKFTKAIINSYDLKINQILYSSPYIPESFRTIYQVIKKFIITYIGPIRVPIQRNIRKND</sequence>
<comment type="similarity">
    <text evidence="2">Belongs to the PER33/POM33 family.</text>
</comment>
<protein>
    <submittedName>
        <fullName evidence="7">Uncharacterized protein</fullName>
    </submittedName>
</protein>
<proteinExistence type="inferred from homology"/>
<accession>A0A1E4TZ22</accession>
<evidence type="ECO:0000256" key="1">
    <source>
        <dbReference type="ARBA" id="ARBA00004141"/>
    </source>
</evidence>
<comment type="subcellular location">
    <subcellularLocation>
        <location evidence="1">Membrane</location>
        <topology evidence="1">Multi-pass membrane protein</topology>
    </subcellularLocation>
</comment>
<evidence type="ECO:0000256" key="6">
    <source>
        <dbReference type="SAM" id="Phobius"/>
    </source>
</evidence>
<dbReference type="OrthoDB" id="5581259at2759"/>
<dbReference type="EMBL" id="KV454012">
    <property type="protein sequence ID" value="ODV96991.1"/>
    <property type="molecule type" value="Genomic_DNA"/>
</dbReference>
<keyword evidence="3 6" id="KW-0812">Transmembrane</keyword>
<feature type="transmembrane region" description="Helical" evidence="6">
    <location>
        <begin position="27"/>
        <end position="48"/>
    </location>
</feature>
<dbReference type="AlphaFoldDB" id="A0A1E4TZ22"/>
<evidence type="ECO:0000256" key="2">
    <source>
        <dbReference type="ARBA" id="ARBA00007322"/>
    </source>
</evidence>
<dbReference type="InterPro" id="IPR005344">
    <property type="entry name" value="TMEM33/Pom33"/>
</dbReference>
<evidence type="ECO:0000256" key="5">
    <source>
        <dbReference type="ARBA" id="ARBA00023136"/>
    </source>
</evidence>
<keyword evidence="4 6" id="KW-1133">Transmembrane helix</keyword>
<dbReference type="Proteomes" id="UP000094236">
    <property type="component" value="Unassembled WGS sequence"/>
</dbReference>
<dbReference type="InterPro" id="IPR051645">
    <property type="entry name" value="PER33/POM33_regulator"/>
</dbReference>
<dbReference type="PANTHER" id="PTHR12703">
    <property type="entry name" value="TRANSMEMBRANE PROTEIN 33"/>
    <property type="match status" value="1"/>
</dbReference>
<gene>
    <name evidence="7" type="ORF">PACTADRAFT_55181</name>
</gene>
<keyword evidence="5 6" id="KW-0472">Membrane</keyword>
<evidence type="ECO:0000256" key="3">
    <source>
        <dbReference type="ARBA" id="ARBA00022692"/>
    </source>
</evidence>
<reference evidence="8" key="1">
    <citation type="submission" date="2016-05" db="EMBL/GenBank/DDBJ databases">
        <title>Comparative genomics of biotechnologically important yeasts.</title>
        <authorList>
            <consortium name="DOE Joint Genome Institute"/>
            <person name="Riley R."/>
            <person name="Haridas S."/>
            <person name="Wolfe K.H."/>
            <person name="Lopes M.R."/>
            <person name="Hittinger C.T."/>
            <person name="Goker M."/>
            <person name="Salamov A."/>
            <person name="Wisecaver J."/>
            <person name="Long T.M."/>
            <person name="Aerts A.L."/>
            <person name="Barry K."/>
            <person name="Choi C."/>
            <person name="Clum A."/>
            <person name="Coughlan A.Y."/>
            <person name="Deshpande S."/>
            <person name="Douglass A.P."/>
            <person name="Hanson S.J."/>
            <person name="Klenk H.-P."/>
            <person name="Labutti K."/>
            <person name="Lapidus A."/>
            <person name="Lindquist E."/>
            <person name="Lipzen A."/>
            <person name="Meier-Kolthoff J.P."/>
            <person name="Ohm R.A."/>
            <person name="Otillar R.P."/>
            <person name="Pangilinan J."/>
            <person name="Peng Y."/>
            <person name="Rokas A."/>
            <person name="Rosa C.A."/>
            <person name="Scheuner C."/>
            <person name="Sibirny A.A."/>
            <person name="Slot J.C."/>
            <person name="Stielow J.B."/>
            <person name="Sun H."/>
            <person name="Kurtzman C.P."/>
            <person name="Blackwell M."/>
            <person name="Grigoriev I.V."/>
            <person name="Jeffries T.W."/>
        </authorList>
    </citation>
    <scope>NUCLEOTIDE SEQUENCE [LARGE SCALE GENOMIC DNA]</scope>
    <source>
        <strain evidence="8">NRRL Y-2460</strain>
    </source>
</reference>